<dbReference type="STRING" id="1120923.SAMN02746095_01383"/>
<feature type="transmembrane region" description="Helical" evidence="1">
    <location>
        <begin position="175"/>
        <end position="196"/>
    </location>
</feature>
<accession>A0A0D6PJ49</accession>
<gene>
    <name evidence="2" type="ORF">Aam_089_031</name>
</gene>
<sequence length="217" mass="23260">MLPFGEIGTKTGLYLTIGFAAGLEALAIYAHWRRFHVPVTVAAGTGSLVLLVVFLALGFAPGLLPYWPWLMILGGLCVFVLALRWDMSDHTRQTRRVDVAFWLHLLAAPMLVHPAFYLLGLLRGGHAGDAAVAVGLYALLAIVALLVDRRALLVSALGYVIYALAHAMGTDNSGLGGLAVTALIAGCALLLLSVFWHRVRMGVLAWLPDRLTAKLPA</sequence>
<reference evidence="2 3" key="1">
    <citation type="submission" date="2012-11" db="EMBL/GenBank/DDBJ databases">
        <title>Whole genome sequence of Acidocella aminolytica 101 = DSM 11237.</title>
        <authorList>
            <person name="Azuma Y."/>
            <person name="Higashiura N."/>
            <person name="Hirakawa H."/>
            <person name="Matsushita K."/>
        </authorList>
    </citation>
    <scope>NUCLEOTIDE SEQUENCE [LARGE SCALE GENOMIC DNA]</scope>
    <source>
        <strain evidence="3">101 / DSM 11237</strain>
    </source>
</reference>
<feature type="transmembrane region" description="Helical" evidence="1">
    <location>
        <begin position="99"/>
        <end position="118"/>
    </location>
</feature>
<keyword evidence="1" id="KW-1133">Transmembrane helix</keyword>
<protein>
    <submittedName>
        <fullName evidence="2">Uncharacterized protein</fullName>
    </submittedName>
</protein>
<keyword evidence="1" id="KW-0812">Transmembrane</keyword>
<evidence type="ECO:0000313" key="2">
    <source>
        <dbReference type="EMBL" id="GAN81238.1"/>
    </source>
</evidence>
<keyword evidence="1" id="KW-0472">Membrane</keyword>
<dbReference type="OrthoDB" id="9770600at2"/>
<feature type="transmembrane region" description="Helical" evidence="1">
    <location>
        <begin position="66"/>
        <end position="87"/>
    </location>
</feature>
<evidence type="ECO:0000256" key="1">
    <source>
        <dbReference type="SAM" id="Phobius"/>
    </source>
</evidence>
<feature type="transmembrane region" description="Helical" evidence="1">
    <location>
        <begin position="130"/>
        <end position="147"/>
    </location>
</feature>
<dbReference type="EMBL" id="BANC01000087">
    <property type="protein sequence ID" value="GAN81238.1"/>
    <property type="molecule type" value="Genomic_DNA"/>
</dbReference>
<organism evidence="2 3">
    <name type="scientific">Acidocella aminolytica 101 = DSM 11237</name>
    <dbReference type="NCBI Taxonomy" id="1120923"/>
    <lineage>
        <taxon>Bacteria</taxon>
        <taxon>Pseudomonadati</taxon>
        <taxon>Pseudomonadota</taxon>
        <taxon>Alphaproteobacteria</taxon>
        <taxon>Acetobacterales</taxon>
        <taxon>Acidocellaceae</taxon>
        <taxon>Acidocella</taxon>
    </lineage>
</organism>
<dbReference type="AlphaFoldDB" id="A0A0D6PJ49"/>
<feature type="transmembrane region" description="Helical" evidence="1">
    <location>
        <begin position="152"/>
        <end position="169"/>
    </location>
</feature>
<dbReference type="RefSeq" id="WP_048879627.1">
    <property type="nucleotide sequence ID" value="NZ_BANC01000087.1"/>
</dbReference>
<feature type="transmembrane region" description="Helical" evidence="1">
    <location>
        <begin position="39"/>
        <end position="60"/>
    </location>
</feature>
<name>A0A0D6PJ49_9PROT</name>
<proteinExistence type="predicted"/>
<dbReference type="Proteomes" id="UP000032668">
    <property type="component" value="Unassembled WGS sequence"/>
</dbReference>
<comment type="caution">
    <text evidence="2">The sequence shown here is derived from an EMBL/GenBank/DDBJ whole genome shotgun (WGS) entry which is preliminary data.</text>
</comment>
<evidence type="ECO:0000313" key="3">
    <source>
        <dbReference type="Proteomes" id="UP000032668"/>
    </source>
</evidence>
<keyword evidence="3" id="KW-1185">Reference proteome</keyword>
<feature type="transmembrane region" description="Helical" evidence="1">
    <location>
        <begin position="12"/>
        <end position="32"/>
    </location>
</feature>